<feature type="non-terminal residue" evidence="2">
    <location>
        <position position="1"/>
    </location>
</feature>
<keyword evidence="2" id="KW-0456">Lyase</keyword>
<dbReference type="GO" id="GO:0003874">
    <property type="term" value="F:6-pyruvoyltetrahydropterin synthase activity"/>
    <property type="evidence" value="ECO:0007669"/>
    <property type="project" value="UniProtKB-EC"/>
</dbReference>
<evidence type="ECO:0000313" key="2">
    <source>
        <dbReference type="EMBL" id="CAA9354057.1"/>
    </source>
</evidence>
<accession>A0A6J4MB52</accession>
<gene>
    <name evidence="2" type="ORF">AVDCRST_MAG68-3819</name>
</gene>
<protein>
    <submittedName>
        <fullName evidence="2">6-pyruvoyl tetrahydrobiopterin synthase</fullName>
        <ecNumber evidence="2">4.2.3.12</ecNumber>
    </submittedName>
</protein>
<name>A0A6J4MB52_9BACT</name>
<feature type="region of interest" description="Disordered" evidence="1">
    <location>
        <begin position="1"/>
        <end position="139"/>
    </location>
</feature>
<dbReference type="AlphaFoldDB" id="A0A6J4MB52"/>
<feature type="compositionally biased region" description="Low complexity" evidence="1">
    <location>
        <begin position="113"/>
        <end position="125"/>
    </location>
</feature>
<organism evidence="2">
    <name type="scientific">uncultured Gemmatimonadota bacterium</name>
    <dbReference type="NCBI Taxonomy" id="203437"/>
    <lineage>
        <taxon>Bacteria</taxon>
        <taxon>Pseudomonadati</taxon>
        <taxon>Gemmatimonadota</taxon>
        <taxon>environmental samples</taxon>
    </lineage>
</organism>
<dbReference type="EC" id="4.2.3.12" evidence="2"/>
<feature type="compositionally biased region" description="Basic residues" evidence="1">
    <location>
        <begin position="89"/>
        <end position="102"/>
    </location>
</feature>
<feature type="non-terminal residue" evidence="2">
    <location>
        <position position="139"/>
    </location>
</feature>
<proteinExistence type="predicted"/>
<sequence>APDGPHAPRALLRRAPLPPSRMERRAQPGALWPVQQPARPRPQLPPGGLGGGPGGPPHRLLGGPGPAGPRPPRGGGGAAGPPAPQSRGPRVRPRRPGPHHREHPPPPLETRRAAPGRGAARTVAASRERGLLRRLSGPV</sequence>
<dbReference type="EMBL" id="CADCTW010000182">
    <property type="protein sequence ID" value="CAA9354057.1"/>
    <property type="molecule type" value="Genomic_DNA"/>
</dbReference>
<evidence type="ECO:0000256" key="1">
    <source>
        <dbReference type="SAM" id="MobiDB-lite"/>
    </source>
</evidence>
<reference evidence="2" key="1">
    <citation type="submission" date="2020-02" db="EMBL/GenBank/DDBJ databases">
        <authorList>
            <person name="Meier V. D."/>
        </authorList>
    </citation>
    <scope>NUCLEOTIDE SEQUENCE</scope>
    <source>
        <strain evidence="2">AVDCRST_MAG68</strain>
    </source>
</reference>